<feature type="transmembrane region" description="Helical" evidence="1">
    <location>
        <begin position="50"/>
        <end position="67"/>
    </location>
</feature>
<accession>A0A076LI66</accession>
<evidence type="ECO:0000313" key="2">
    <source>
        <dbReference type="EMBL" id="AIJ06188.1"/>
    </source>
</evidence>
<organism evidence="2 3">
    <name type="scientific">Methanocaldococcus bathoardescens</name>
    <dbReference type="NCBI Taxonomy" id="1301915"/>
    <lineage>
        <taxon>Archaea</taxon>
        <taxon>Methanobacteriati</taxon>
        <taxon>Methanobacteriota</taxon>
        <taxon>Methanomada group</taxon>
        <taxon>Methanococci</taxon>
        <taxon>Methanococcales</taxon>
        <taxon>Methanocaldococcaceae</taxon>
        <taxon>Methanocaldococcus</taxon>
    </lineage>
</organism>
<keyword evidence="1" id="KW-1133">Transmembrane helix</keyword>
<name>A0A076LI66_9EURY</name>
<dbReference type="STRING" id="1301915.JH146_1346"/>
<evidence type="ECO:0000313" key="3">
    <source>
        <dbReference type="Proteomes" id="UP000028781"/>
    </source>
</evidence>
<reference evidence="2 3" key="1">
    <citation type="journal article" date="2015" name="Int. J. Syst. Evol. Microbiol.">
        <title>M ethanocaldococcus bathoardescens sp. nov., a hyperthermophilic methanogen isolated from a volcanically active deep-sea hydrothermal vent.</title>
        <authorList>
            <person name="Stewart L.C."/>
            <person name="Jung J.H."/>
            <person name="Kim Y.T."/>
            <person name="Kwon S.W."/>
            <person name="Park C.S."/>
            <person name="Holden J.F."/>
        </authorList>
    </citation>
    <scope>NUCLEOTIDE SEQUENCE [LARGE SCALE GENOMIC DNA]</scope>
    <source>
        <strain evidence="2 3">JH146</strain>
    </source>
</reference>
<keyword evidence="1" id="KW-0812">Transmembrane</keyword>
<dbReference type="HOGENOM" id="CLU_2613630_0_0_2"/>
<sequence>MNAKEILELVEESYTSEDIAYKNKVYLISYFLSSIIFVLIHISIKYWNFNILYIISLLIIVGGMLIIRQKNIYKKHHF</sequence>
<evidence type="ECO:0000256" key="1">
    <source>
        <dbReference type="SAM" id="Phobius"/>
    </source>
</evidence>
<keyword evidence="3" id="KW-1185">Reference proteome</keyword>
<dbReference type="AlphaFoldDB" id="A0A076LI66"/>
<protein>
    <submittedName>
        <fullName evidence="2">Uncharacterized protein</fullName>
    </submittedName>
</protein>
<dbReference type="RefSeq" id="WP_236953658.1">
    <property type="nucleotide sequence ID" value="NZ_CP009149.1"/>
</dbReference>
<keyword evidence="1" id="KW-0472">Membrane</keyword>
<feature type="transmembrane region" description="Helical" evidence="1">
    <location>
        <begin position="25"/>
        <end position="44"/>
    </location>
</feature>
<proteinExistence type="predicted"/>
<gene>
    <name evidence="2" type="ORF">JH146_1346</name>
</gene>
<dbReference type="EMBL" id="CP009149">
    <property type="protein sequence ID" value="AIJ06188.1"/>
    <property type="molecule type" value="Genomic_DNA"/>
</dbReference>
<dbReference type="KEGG" id="mjh:JH146_1346"/>
<dbReference type="GeneID" id="42317325"/>
<dbReference type="Proteomes" id="UP000028781">
    <property type="component" value="Chromosome"/>
</dbReference>